<keyword evidence="6" id="KW-1185">Reference proteome</keyword>
<reference evidence="5 6" key="2">
    <citation type="journal article" date="2015" name="PLoS ONE">
        <title>Whole-Genome Optical Mapping and Finished Genome Sequence of Sphingobacterium deserti sp. nov., a New Species Isolated from the Western Desert of China.</title>
        <authorList>
            <person name="Teng C."/>
            <person name="Zhou Z."/>
            <person name="Molnar I."/>
            <person name="Li X."/>
            <person name="Tang R."/>
            <person name="Chen M."/>
            <person name="Wang L."/>
            <person name="Su S."/>
            <person name="Zhang W."/>
            <person name="Lin M."/>
        </authorList>
    </citation>
    <scope>NUCLEOTIDE SEQUENCE [LARGE SCALE GENOMIC DNA]</scope>
    <source>
        <strain evidence="6">ACCC05744</strain>
    </source>
</reference>
<dbReference type="SUPFAM" id="SSF49299">
    <property type="entry name" value="PKD domain"/>
    <property type="match status" value="3"/>
</dbReference>
<dbReference type="PATRIC" id="fig|1229276.3.peg.2412"/>
<dbReference type="InterPro" id="IPR000601">
    <property type="entry name" value="PKD_dom"/>
</dbReference>
<dbReference type="SMART" id="SM00089">
    <property type="entry name" value="PKD"/>
    <property type="match status" value="3"/>
</dbReference>
<dbReference type="InterPro" id="IPR006558">
    <property type="entry name" value="LamG-like"/>
</dbReference>
<accession>A0A0B8T6U5</accession>
<dbReference type="InterPro" id="IPR022409">
    <property type="entry name" value="PKD/Chitinase_dom"/>
</dbReference>
<evidence type="ECO:0000256" key="3">
    <source>
        <dbReference type="SAM" id="SignalP"/>
    </source>
</evidence>
<evidence type="ECO:0000313" key="5">
    <source>
        <dbReference type="EMBL" id="KGE13939.1"/>
    </source>
</evidence>
<gene>
    <name evidence="5" type="ORF">DI53_2351</name>
</gene>
<organism evidence="5 6">
    <name type="scientific">Sphingobacterium deserti</name>
    <dbReference type="NCBI Taxonomy" id="1229276"/>
    <lineage>
        <taxon>Bacteria</taxon>
        <taxon>Pseudomonadati</taxon>
        <taxon>Bacteroidota</taxon>
        <taxon>Sphingobacteriia</taxon>
        <taxon>Sphingobacteriales</taxon>
        <taxon>Sphingobacteriaceae</taxon>
        <taxon>Sphingobacterium</taxon>
    </lineage>
</organism>
<proteinExistence type="predicted"/>
<dbReference type="CDD" id="cd00146">
    <property type="entry name" value="PKD"/>
    <property type="match status" value="2"/>
</dbReference>
<feature type="chain" id="PRO_5002138742" evidence="3">
    <location>
        <begin position="20"/>
        <end position="496"/>
    </location>
</feature>
<dbReference type="Proteomes" id="UP000031802">
    <property type="component" value="Unassembled WGS sequence"/>
</dbReference>
<dbReference type="InterPro" id="IPR013783">
    <property type="entry name" value="Ig-like_fold"/>
</dbReference>
<dbReference type="Pfam" id="PF00801">
    <property type="entry name" value="PKD"/>
    <property type="match status" value="2"/>
</dbReference>
<dbReference type="Gene3D" id="2.60.120.200">
    <property type="match status" value="1"/>
</dbReference>
<dbReference type="PANTHER" id="PTHR42535:SF2">
    <property type="entry name" value="CHROMOSOME UNDETERMINED SCAFFOLD_146, WHOLE GENOME SHOTGUN SEQUENCE"/>
    <property type="match status" value="1"/>
</dbReference>
<name>A0A0B8T6U5_9SPHI</name>
<evidence type="ECO:0000259" key="4">
    <source>
        <dbReference type="PROSITE" id="PS50093"/>
    </source>
</evidence>
<dbReference type="SUPFAM" id="SSF49899">
    <property type="entry name" value="Concanavalin A-like lectins/glucanases"/>
    <property type="match status" value="1"/>
</dbReference>
<dbReference type="OrthoDB" id="1491481at2"/>
<dbReference type="EMBL" id="JJMU01000033">
    <property type="protein sequence ID" value="KGE13939.1"/>
    <property type="molecule type" value="Genomic_DNA"/>
</dbReference>
<dbReference type="SMART" id="SM00560">
    <property type="entry name" value="LamGL"/>
    <property type="match status" value="1"/>
</dbReference>
<feature type="domain" description="PKD" evidence="4">
    <location>
        <begin position="113"/>
        <end position="179"/>
    </location>
</feature>
<dbReference type="PROSITE" id="PS51257">
    <property type="entry name" value="PROKAR_LIPOPROTEIN"/>
    <property type="match status" value="1"/>
</dbReference>
<dbReference type="InterPro" id="IPR013320">
    <property type="entry name" value="ConA-like_dom_sf"/>
</dbReference>
<dbReference type="PROSITE" id="PS50093">
    <property type="entry name" value="PKD"/>
    <property type="match status" value="2"/>
</dbReference>
<reference evidence="6" key="1">
    <citation type="submission" date="2014-04" db="EMBL/GenBank/DDBJ databases">
        <title>Whole-Genome optical mapping and complete genome sequence of Sphingobacterium deserti sp. nov., a new spaces isolated from desert in the west of China.</title>
        <authorList>
            <person name="Teng C."/>
            <person name="Zhou Z."/>
            <person name="Li X."/>
            <person name="Chen M."/>
            <person name="Lin M."/>
            <person name="Wang L."/>
            <person name="Su S."/>
            <person name="Zhang C."/>
            <person name="Zhang W."/>
        </authorList>
    </citation>
    <scope>NUCLEOTIDE SEQUENCE [LARGE SCALE GENOMIC DNA]</scope>
    <source>
        <strain evidence="6">ACCC05744</strain>
    </source>
</reference>
<dbReference type="eggNOG" id="COG3291">
    <property type="taxonomic scope" value="Bacteria"/>
</dbReference>
<dbReference type="GO" id="GO:0004553">
    <property type="term" value="F:hydrolase activity, hydrolyzing O-glycosyl compounds"/>
    <property type="evidence" value="ECO:0007669"/>
    <property type="project" value="UniProtKB-ARBA"/>
</dbReference>
<keyword evidence="1 3" id="KW-0732">Signal</keyword>
<comment type="caution">
    <text evidence="5">The sequence shown here is derived from an EMBL/GenBank/DDBJ whole genome shotgun (WGS) entry which is preliminary data.</text>
</comment>
<dbReference type="InterPro" id="IPR035986">
    <property type="entry name" value="PKD_dom_sf"/>
</dbReference>
<dbReference type="AlphaFoldDB" id="A0A0B8T6U5"/>
<dbReference type="GO" id="GO:0005975">
    <property type="term" value="P:carbohydrate metabolic process"/>
    <property type="evidence" value="ECO:0007669"/>
    <property type="project" value="UniProtKB-ARBA"/>
</dbReference>
<feature type="domain" description="PKD" evidence="4">
    <location>
        <begin position="200"/>
        <end position="285"/>
    </location>
</feature>
<evidence type="ECO:0000313" key="6">
    <source>
        <dbReference type="Proteomes" id="UP000031802"/>
    </source>
</evidence>
<feature type="signal peptide" evidence="3">
    <location>
        <begin position="1"/>
        <end position="19"/>
    </location>
</feature>
<dbReference type="PANTHER" id="PTHR42535">
    <property type="entry name" value="OOKINETE PROTEIN, PUTATIVE-RELATED"/>
    <property type="match status" value="1"/>
</dbReference>
<sequence>MMKKIIVILFALFALISCQKEDANIAPLKADFTVDKTEIAAGDTVVFSDISQGMPSRLHWLFEGASVDTSILSSPQVIYELPGTYRVSLRISRAGQSDELLRENYITVGYGPLQADFSTVNTVVYINEEIPFSDLTKGVATGWSWRFKSETTEVESTDQNPNVTFHTAGVYTVSLTSSNPEYSSTSEKVNYFTVLDPLDLVADFAVQHATVPTGRSVQFTDASIGLAEAWQWEFEGASVATSDEKNPSVSYAQPGKYRVKLTVSNPFTSKVIEKETAITVLQAENLALLVPFDQGLADVSANNLPIDVQGSAPTFTSGNRFGVIGHTASFGGAGGLVIPDHAALNFGSGNFSVSLWVKTSSSNRMMLWQESGRNGAGDNQTWLRLGDNTSDRKIRFAAEDATGGFILNSERSVANGAWQHVVCVREGTRSLLYVNGVLAREGTTNSVKVVSNAGQFKIALQESATGFNNYFTGELDDLAVYRKALSAAEVRALFEL</sequence>
<protein>
    <submittedName>
        <fullName evidence="5">PKD domain-containing protein</fullName>
    </submittedName>
</protein>
<keyword evidence="2" id="KW-1015">Disulfide bond</keyword>
<evidence type="ECO:0000256" key="2">
    <source>
        <dbReference type="ARBA" id="ARBA00023157"/>
    </source>
</evidence>
<evidence type="ECO:0000256" key="1">
    <source>
        <dbReference type="ARBA" id="ARBA00022729"/>
    </source>
</evidence>
<dbReference type="eggNOG" id="COG4733">
    <property type="taxonomic scope" value="Bacteria"/>
</dbReference>
<dbReference type="RefSeq" id="WP_081939439.1">
    <property type="nucleotide sequence ID" value="NZ_JJMU01000033.1"/>
</dbReference>
<dbReference type="Gene3D" id="2.60.40.10">
    <property type="entry name" value="Immunoglobulins"/>
    <property type="match status" value="3"/>
</dbReference>
<dbReference type="STRING" id="1229276.DI53_2351"/>
<dbReference type="Pfam" id="PF13385">
    <property type="entry name" value="Laminin_G_3"/>
    <property type="match status" value="1"/>
</dbReference>